<dbReference type="GO" id="GO:0016740">
    <property type="term" value="F:transferase activity"/>
    <property type="evidence" value="ECO:0007669"/>
    <property type="project" value="UniProtKB-KW"/>
</dbReference>
<reference evidence="1 2" key="1">
    <citation type="submission" date="2018-09" db="EMBL/GenBank/DDBJ databases">
        <title>Altererythrobacter spongiae sp. nov., isolated from a marine sponge.</title>
        <authorList>
            <person name="Zhuang L."/>
            <person name="Luo L."/>
        </authorList>
    </citation>
    <scope>NUCLEOTIDE SEQUENCE [LARGE SCALE GENOMIC DNA]</scope>
    <source>
        <strain evidence="1 2">HN-Y73</strain>
    </source>
</reference>
<evidence type="ECO:0000313" key="1">
    <source>
        <dbReference type="EMBL" id="RKF15971.1"/>
    </source>
</evidence>
<dbReference type="SUPFAM" id="SSF53756">
    <property type="entry name" value="UDP-Glycosyltransferase/glycogen phosphorylase"/>
    <property type="match status" value="1"/>
</dbReference>
<evidence type="ECO:0000313" key="2">
    <source>
        <dbReference type="Proteomes" id="UP000284395"/>
    </source>
</evidence>
<sequence>MAKQIFIAWIDFQRRAESMKSYFGFDLHYICKPFNNPWLKVPSYIGMAWKTISLIRKSKADVVWIQMPPTFLLHILALNRFIGGRRLTIIADCHNRVFRPPWSQVPGLIGQLNNIDVALAHNAEVYQTAIDFGVDPAKLMVFETRPAQLVRPNSMPAPPEVPEILVPCSYNPDEPISTLLEAARQSPDIRFLLTGKVAKAKAKGFVDAAPENVIFTGFLDKDAYERLLFGCTAILGLTELEGIQLSVANEAVGAGKAMVLSDTAILRELFGSAALFAKNEPNALAAACREAIASASELNARSATLREARELRWEAQAEAVKAKANLLHTTASASHAQSESTIA</sequence>
<accession>A0A420E9C9</accession>
<gene>
    <name evidence="1" type="ORF">D6851_17150</name>
</gene>
<name>A0A420E9C9_9SPHN</name>
<proteinExistence type="predicted"/>
<dbReference type="EMBL" id="RAPF01000019">
    <property type="protein sequence ID" value="RKF15971.1"/>
    <property type="molecule type" value="Genomic_DNA"/>
</dbReference>
<keyword evidence="1" id="KW-0808">Transferase</keyword>
<dbReference type="Gene3D" id="3.40.50.2000">
    <property type="entry name" value="Glycogen Phosphorylase B"/>
    <property type="match status" value="2"/>
</dbReference>
<dbReference type="Proteomes" id="UP000284395">
    <property type="component" value="Unassembled WGS sequence"/>
</dbReference>
<keyword evidence="2" id="KW-1185">Reference proteome</keyword>
<organism evidence="1 2">
    <name type="scientific">Altericroceibacterium spongiae</name>
    <dbReference type="NCBI Taxonomy" id="2320269"/>
    <lineage>
        <taxon>Bacteria</taxon>
        <taxon>Pseudomonadati</taxon>
        <taxon>Pseudomonadota</taxon>
        <taxon>Alphaproteobacteria</taxon>
        <taxon>Sphingomonadales</taxon>
        <taxon>Erythrobacteraceae</taxon>
        <taxon>Altericroceibacterium</taxon>
    </lineage>
</organism>
<dbReference type="OrthoDB" id="7847955at2"/>
<dbReference type="RefSeq" id="WP_120326068.1">
    <property type="nucleotide sequence ID" value="NZ_RAPF01000019.1"/>
</dbReference>
<dbReference type="AlphaFoldDB" id="A0A420E9C9"/>
<protein>
    <submittedName>
        <fullName evidence="1">Glycosyltransferase</fullName>
    </submittedName>
</protein>
<comment type="caution">
    <text evidence="1">The sequence shown here is derived from an EMBL/GenBank/DDBJ whole genome shotgun (WGS) entry which is preliminary data.</text>
</comment>